<protein>
    <submittedName>
        <fullName evidence="1">Uncharacterized protein</fullName>
    </submittedName>
</protein>
<organism evidence="1 2">
    <name type="scientific">Clonorchis sinensis</name>
    <name type="common">Chinese liver fluke</name>
    <dbReference type="NCBI Taxonomy" id="79923"/>
    <lineage>
        <taxon>Eukaryota</taxon>
        <taxon>Metazoa</taxon>
        <taxon>Spiralia</taxon>
        <taxon>Lophotrochozoa</taxon>
        <taxon>Platyhelminthes</taxon>
        <taxon>Trematoda</taxon>
        <taxon>Digenea</taxon>
        <taxon>Opisthorchiida</taxon>
        <taxon>Opisthorchiata</taxon>
        <taxon>Opisthorchiidae</taxon>
        <taxon>Clonorchis</taxon>
    </lineage>
</organism>
<accession>G7Y2S2</accession>
<reference evidence="1" key="1">
    <citation type="journal article" date="2011" name="Genome Biol.">
        <title>The draft genome of the carcinogenic human liver fluke Clonorchis sinensis.</title>
        <authorList>
            <person name="Wang X."/>
            <person name="Chen W."/>
            <person name="Huang Y."/>
            <person name="Sun J."/>
            <person name="Men J."/>
            <person name="Liu H."/>
            <person name="Luo F."/>
            <person name="Guo L."/>
            <person name="Lv X."/>
            <person name="Deng C."/>
            <person name="Zhou C."/>
            <person name="Fan Y."/>
            <person name="Li X."/>
            <person name="Huang L."/>
            <person name="Hu Y."/>
            <person name="Liang C."/>
            <person name="Hu X."/>
            <person name="Xu J."/>
            <person name="Yu X."/>
        </authorList>
    </citation>
    <scope>NUCLEOTIDE SEQUENCE [LARGE SCALE GENOMIC DNA]</scope>
    <source>
        <strain evidence="1">Henan</strain>
    </source>
</reference>
<proteinExistence type="predicted"/>
<sequence length="556" mass="63322">MQSCWLEFEPIRIGQFKPGAFHPAAKILARPCGKFSDHSIHEHKYRQLSLSKTRSPQANVSSKKPYLPLMMTARLVQMSTRLQAYSTLFRSDERRGRNQHATYTLLAHAECITSFPKYSVKGQFKRCFCSSTNLVHFTSFYPYNLPDDKWADGVSVLHIPTRLSSLPKKPDTYSLFEQVPAHSFLPLTLTISSGDAAKGFPRLVHALSLDNSSSRVVDAWNNLPPIVAHAASRTQFSSFIWLFAPTSLLPKANNFRSDTIRFFCLSLPQSDRKTRTCHQTYIIQSKIPWFLILRNKKDEVHHFIFQVHQFTFCTRVQVCCRNFRAGANWVNKDLDVRSACDNSEDCKGTVIFKALGAIRFSTAIASVRQAQVLMHSARYDKTCAAFSINFIKHQALRKQRSEIRRGIAVANNQLRQYSVTNCQLLSRDQGNQRSGTSKLIQYPAASPKHRKALPKASLRSCFIGPIFIFFSLAETLIPSFRVYKTTQPLFDIRIRKNTVHVDVSWPDNAEETMRKPEPVSAKNTLHRLLVHSKYENLCSSSNDQESASRVRPANLV</sequence>
<keyword evidence="2" id="KW-1185">Reference proteome</keyword>
<dbReference type="Proteomes" id="UP000008909">
    <property type="component" value="Unassembled WGS sequence"/>
</dbReference>
<dbReference type="EMBL" id="DF142832">
    <property type="protein sequence ID" value="GAA47259.1"/>
    <property type="molecule type" value="Genomic_DNA"/>
</dbReference>
<gene>
    <name evidence="1" type="ORF">CLF_100142</name>
</gene>
<name>G7Y2S2_CLOSI</name>
<evidence type="ECO:0000313" key="2">
    <source>
        <dbReference type="Proteomes" id="UP000008909"/>
    </source>
</evidence>
<dbReference type="AlphaFoldDB" id="G7Y2S2"/>
<reference key="2">
    <citation type="submission" date="2011-10" db="EMBL/GenBank/DDBJ databases">
        <title>The genome and transcriptome sequence of Clonorchis sinensis provide insights into the carcinogenic liver fluke.</title>
        <authorList>
            <person name="Wang X."/>
            <person name="Huang Y."/>
            <person name="Chen W."/>
            <person name="Liu H."/>
            <person name="Guo L."/>
            <person name="Chen Y."/>
            <person name="Luo F."/>
            <person name="Zhou W."/>
            <person name="Sun J."/>
            <person name="Mao Q."/>
            <person name="Liang P."/>
            <person name="Zhou C."/>
            <person name="Tian Y."/>
            <person name="Men J."/>
            <person name="Lv X."/>
            <person name="Huang L."/>
            <person name="Zhou J."/>
            <person name="Hu Y."/>
            <person name="Li R."/>
            <person name="Zhang F."/>
            <person name="Lei H."/>
            <person name="Li X."/>
            <person name="Hu X."/>
            <person name="Liang C."/>
            <person name="Xu J."/>
            <person name="Wu Z."/>
            <person name="Yu X."/>
        </authorList>
    </citation>
    <scope>NUCLEOTIDE SEQUENCE</scope>
    <source>
        <strain>Henan</strain>
    </source>
</reference>
<evidence type="ECO:0000313" key="1">
    <source>
        <dbReference type="EMBL" id="GAA47259.1"/>
    </source>
</evidence>